<dbReference type="RefSeq" id="XP_026607940.1">
    <property type="nucleotide sequence ID" value="XM_026742095.1"/>
</dbReference>
<dbReference type="AlphaFoldDB" id="A0A3D8T2G2"/>
<accession>A0A3D8T2G2</accession>
<proteinExistence type="predicted"/>
<evidence type="ECO:0000313" key="2">
    <source>
        <dbReference type="Proteomes" id="UP000256690"/>
    </source>
</evidence>
<dbReference type="InterPro" id="IPR011047">
    <property type="entry name" value="Quinoprotein_ADH-like_sf"/>
</dbReference>
<reference evidence="1 2" key="1">
    <citation type="journal article" date="2018" name="IMA Fungus">
        <title>IMA Genome-F 9: Draft genome sequence of Annulohypoxylon stygium, Aspergillus mulundensis, Berkeleyomyces basicola (syn. Thielaviopsis basicola), Ceratocystis smalleyi, two Cercospora beticola strains, Coleophoma cylindrospora, Fusarium fracticaudum, Phialophora cf. hyalina, and Morchella septimelata.</title>
        <authorList>
            <person name="Wingfield B.D."/>
            <person name="Bills G.F."/>
            <person name="Dong Y."/>
            <person name="Huang W."/>
            <person name="Nel W.J."/>
            <person name="Swalarsk-Parry B.S."/>
            <person name="Vaghefi N."/>
            <person name="Wilken P.M."/>
            <person name="An Z."/>
            <person name="de Beer Z.W."/>
            <person name="De Vos L."/>
            <person name="Chen L."/>
            <person name="Duong T.A."/>
            <person name="Gao Y."/>
            <person name="Hammerbacher A."/>
            <person name="Kikkert J.R."/>
            <person name="Li Y."/>
            <person name="Li H."/>
            <person name="Li K."/>
            <person name="Li Q."/>
            <person name="Liu X."/>
            <person name="Ma X."/>
            <person name="Naidoo K."/>
            <person name="Pethybridge S.J."/>
            <person name="Sun J."/>
            <person name="Steenkamp E.T."/>
            <person name="van der Nest M.A."/>
            <person name="van Wyk S."/>
            <person name="Wingfield M.J."/>
            <person name="Xiong C."/>
            <person name="Yue Q."/>
            <person name="Zhang X."/>
        </authorList>
    </citation>
    <scope>NUCLEOTIDE SEQUENCE [LARGE SCALE GENOMIC DNA]</scope>
    <source>
        <strain evidence="1 2">DSM 5745</strain>
    </source>
</reference>
<dbReference type="SUPFAM" id="SSF81383">
    <property type="entry name" value="F-box domain"/>
    <property type="match status" value="1"/>
</dbReference>
<dbReference type="GeneID" id="38110449"/>
<protein>
    <recommendedName>
        <fullName evidence="3">F-box domain-containing protein</fullName>
    </recommendedName>
</protein>
<dbReference type="SUPFAM" id="SSF50998">
    <property type="entry name" value="Quinoprotein alcohol dehydrogenase-like"/>
    <property type="match status" value="1"/>
</dbReference>
<dbReference type="Gene3D" id="2.130.10.10">
    <property type="entry name" value="YVTN repeat-like/Quinoprotein amine dehydrogenase"/>
    <property type="match status" value="1"/>
</dbReference>
<name>A0A3D8T2G2_9EURO</name>
<dbReference type="OrthoDB" id="4513447at2759"/>
<dbReference type="EMBL" id="PVWQ01000001">
    <property type="protein sequence ID" value="RDW92757.1"/>
    <property type="molecule type" value="Genomic_DNA"/>
</dbReference>
<gene>
    <name evidence="1" type="ORF">DSM5745_00079</name>
</gene>
<keyword evidence="2" id="KW-1185">Reference proteome</keyword>
<dbReference type="Proteomes" id="UP000256690">
    <property type="component" value="Unassembled WGS sequence"/>
</dbReference>
<evidence type="ECO:0008006" key="3">
    <source>
        <dbReference type="Google" id="ProtNLM"/>
    </source>
</evidence>
<dbReference type="InterPro" id="IPR015943">
    <property type="entry name" value="WD40/YVTN_repeat-like_dom_sf"/>
</dbReference>
<comment type="caution">
    <text evidence="1">The sequence shown here is derived from an EMBL/GenBank/DDBJ whole genome shotgun (WGS) entry which is preliminary data.</text>
</comment>
<sequence length="499" mass="56338">MASQGKADPLQALNYDCINLVLQDLSPQDVAKAEQVSNSWKIHIRDWEAGPGCVHHFPDAWKELKVTNDLNAVEVFKECASQKTATDRWLAAKPRWVMECHPALIEKSERAAGDFISWTSLSDGHIYCQRVGYEKDTAGKWRQFPKVRVDLKVSRAAGTEIKCTRLHASGLLYVATSERGSPPDRVCTYRDHVFELETGKLLWSRGQATPPSRPLALGWERLYRHGPKPNSLEAYDLRTGDLLYTVSIPPEVYKSEQEARVWRLRGREVIVVPIRGHVVHRGFEYNLYLVDAETGLRVQVIKIVYHDYRPPRLKVSSRRGELAFAVMDQVVDEHTRAQTERIRFFEYDAAKGQFVDGKEEQMEIRGGAGAMSGQCGDYDPFRRFYTIPSFPEGHHSIFPFPGADADADGQDSPGTDHITANPVSFSVTGDVGGRDGVPVKPQRGLWGLAKVRIAGNRLWLFLDRGWVEEHGRKFIIVEFGPSALPLPSEDTLYRPDELD</sequence>
<dbReference type="InterPro" id="IPR036047">
    <property type="entry name" value="F-box-like_dom_sf"/>
</dbReference>
<evidence type="ECO:0000313" key="1">
    <source>
        <dbReference type="EMBL" id="RDW92757.1"/>
    </source>
</evidence>
<organism evidence="1 2">
    <name type="scientific">Aspergillus mulundensis</name>
    <dbReference type="NCBI Taxonomy" id="1810919"/>
    <lineage>
        <taxon>Eukaryota</taxon>
        <taxon>Fungi</taxon>
        <taxon>Dikarya</taxon>
        <taxon>Ascomycota</taxon>
        <taxon>Pezizomycotina</taxon>
        <taxon>Eurotiomycetes</taxon>
        <taxon>Eurotiomycetidae</taxon>
        <taxon>Eurotiales</taxon>
        <taxon>Aspergillaceae</taxon>
        <taxon>Aspergillus</taxon>
        <taxon>Aspergillus subgen. Nidulantes</taxon>
    </lineage>
</organism>